<dbReference type="GO" id="GO:0017004">
    <property type="term" value="P:cytochrome complex assembly"/>
    <property type="evidence" value="ECO:0007669"/>
    <property type="project" value="UniProtKB-KW"/>
</dbReference>
<keyword evidence="11 12" id="KW-0472">Membrane</keyword>
<dbReference type="InterPro" id="IPR007078">
    <property type="entry name" value="Haem_export_protD_CcmD"/>
</dbReference>
<organism evidence="13 14">
    <name type="scientific">Rhizobium glycinendophyticum</name>
    <dbReference type="NCBI Taxonomy" id="2589807"/>
    <lineage>
        <taxon>Bacteria</taxon>
        <taxon>Pseudomonadati</taxon>
        <taxon>Pseudomonadota</taxon>
        <taxon>Alphaproteobacteria</taxon>
        <taxon>Hyphomicrobiales</taxon>
        <taxon>Rhizobiaceae</taxon>
        <taxon>Rhizobium/Agrobacterium group</taxon>
        <taxon>Rhizobium</taxon>
    </lineage>
</organism>
<evidence type="ECO:0000256" key="11">
    <source>
        <dbReference type="ARBA" id="ARBA00023136"/>
    </source>
</evidence>
<keyword evidence="6 12" id="KW-1003">Cell membrane</keyword>
<evidence type="ECO:0000256" key="9">
    <source>
        <dbReference type="ARBA" id="ARBA00022748"/>
    </source>
</evidence>
<name>A0A504U0P4_9HYPH</name>
<dbReference type="Proteomes" id="UP000316429">
    <property type="component" value="Unassembled WGS sequence"/>
</dbReference>
<feature type="transmembrane region" description="Helical" evidence="12">
    <location>
        <begin position="6"/>
        <end position="27"/>
    </location>
</feature>
<comment type="subcellular location">
    <subcellularLocation>
        <location evidence="2 12">Cell inner membrane</location>
        <topology evidence="2 12">Single-pass membrane protein</topology>
    </subcellularLocation>
</comment>
<evidence type="ECO:0000256" key="10">
    <source>
        <dbReference type="ARBA" id="ARBA00022989"/>
    </source>
</evidence>
<dbReference type="EMBL" id="VFYP01000002">
    <property type="protein sequence ID" value="TPP07200.1"/>
    <property type="molecule type" value="Genomic_DNA"/>
</dbReference>
<keyword evidence="7 12" id="KW-0997">Cell inner membrane</keyword>
<dbReference type="RefSeq" id="WP_140829776.1">
    <property type="nucleotide sequence ID" value="NZ_VFYP01000002.1"/>
</dbReference>
<protein>
    <recommendedName>
        <fullName evidence="4 12">Heme exporter protein D</fullName>
    </recommendedName>
</protein>
<evidence type="ECO:0000256" key="6">
    <source>
        <dbReference type="ARBA" id="ARBA00022475"/>
    </source>
</evidence>
<evidence type="ECO:0000256" key="12">
    <source>
        <dbReference type="RuleBase" id="RU363101"/>
    </source>
</evidence>
<evidence type="ECO:0000256" key="8">
    <source>
        <dbReference type="ARBA" id="ARBA00022692"/>
    </source>
</evidence>
<keyword evidence="10 12" id="KW-1133">Transmembrane helix</keyword>
<dbReference type="OrthoDB" id="8421547at2"/>
<evidence type="ECO:0000256" key="5">
    <source>
        <dbReference type="ARBA" id="ARBA00022448"/>
    </source>
</evidence>
<evidence type="ECO:0000256" key="7">
    <source>
        <dbReference type="ARBA" id="ARBA00022519"/>
    </source>
</evidence>
<evidence type="ECO:0000313" key="14">
    <source>
        <dbReference type="Proteomes" id="UP000316429"/>
    </source>
</evidence>
<keyword evidence="8 12" id="KW-0812">Transmembrane</keyword>
<dbReference type="GO" id="GO:0005886">
    <property type="term" value="C:plasma membrane"/>
    <property type="evidence" value="ECO:0007669"/>
    <property type="project" value="UniProtKB-SubCell"/>
</dbReference>
<comment type="similarity">
    <text evidence="3 12">Belongs to the CcmD/CycX/HelD family.</text>
</comment>
<dbReference type="AlphaFoldDB" id="A0A504U0P4"/>
<reference evidence="13 14" key="1">
    <citation type="submission" date="2019-06" db="EMBL/GenBank/DDBJ databases">
        <title>Rhizobium sp. CL12 isolated from roots of soybean.</title>
        <authorList>
            <person name="Wang C."/>
        </authorList>
    </citation>
    <scope>NUCLEOTIDE SEQUENCE [LARGE SCALE GENOMIC DNA]</scope>
    <source>
        <strain evidence="13 14">CL12</strain>
    </source>
</reference>
<keyword evidence="14" id="KW-1185">Reference proteome</keyword>
<dbReference type="NCBIfam" id="TIGR03141">
    <property type="entry name" value="cytochro_ccmD"/>
    <property type="match status" value="1"/>
</dbReference>
<accession>A0A504U0P4</accession>
<evidence type="ECO:0000256" key="2">
    <source>
        <dbReference type="ARBA" id="ARBA00004377"/>
    </source>
</evidence>
<dbReference type="GO" id="GO:0015886">
    <property type="term" value="P:heme transport"/>
    <property type="evidence" value="ECO:0007669"/>
    <property type="project" value="InterPro"/>
</dbReference>
<evidence type="ECO:0000256" key="4">
    <source>
        <dbReference type="ARBA" id="ARBA00016461"/>
    </source>
</evidence>
<evidence type="ECO:0000256" key="1">
    <source>
        <dbReference type="ARBA" id="ARBA00002442"/>
    </source>
</evidence>
<evidence type="ECO:0000256" key="3">
    <source>
        <dbReference type="ARBA" id="ARBA00008741"/>
    </source>
</evidence>
<comment type="caution">
    <text evidence="13">The sequence shown here is derived from an EMBL/GenBank/DDBJ whole genome shotgun (WGS) entry which is preliminary data.</text>
</comment>
<comment type="function">
    <text evidence="1 12">Required for the export of heme to the periplasm for the biogenesis of c-type cytochromes.</text>
</comment>
<evidence type="ECO:0000313" key="13">
    <source>
        <dbReference type="EMBL" id="TPP07200.1"/>
    </source>
</evidence>
<sequence length="58" mass="6312">MSHAFYVFGSYGLAAGICLGLTLWTYLDGRARQAELKLLEAQGIRRRSQATAPQDPAA</sequence>
<keyword evidence="9 12" id="KW-0201">Cytochrome c-type biogenesis</keyword>
<gene>
    <name evidence="13" type="primary">ccmD</name>
    <name evidence="13" type="ORF">FJQ55_16270</name>
</gene>
<keyword evidence="5 12" id="KW-0813">Transport</keyword>
<proteinExistence type="inferred from homology"/>
<dbReference type="Pfam" id="PF04995">
    <property type="entry name" value="CcmD"/>
    <property type="match status" value="1"/>
</dbReference>